<evidence type="ECO:0000313" key="2">
    <source>
        <dbReference type="Proteomes" id="UP000277204"/>
    </source>
</evidence>
<dbReference type="Proteomes" id="UP000277204">
    <property type="component" value="Unassembled WGS sequence"/>
</dbReference>
<name>A0A3P8CIX6_9TREM</name>
<evidence type="ECO:0000313" key="1">
    <source>
        <dbReference type="EMBL" id="VDP30590.1"/>
    </source>
</evidence>
<keyword evidence="2" id="KW-1185">Reference proteome</keyword>
<reference evidence="1 2" key="1">
    <citation type="submission" date="2018-11" db="EMBL/GenBank/DDBJ databases">
        <authorList>
            <consortium name="Pathogen Informatics"/>
        </authorList>
    </citation>
    <scope>NUCLEOTIDE SEQUENCE [LARGE SCALE GENOMIC DNA]</scope>
    <source>
        <strain evidence="1 2">Zambia</strain>
    </source>
</reference>
<sequence length="49" mass="5689">MEVVNRKPLTGFRATWHSSARCVCNLEGTGAPWRIRSCATQLRSQRRYH</sequence>
<dbReference type="AlphaFoldDB" id="A0A3P8CIX6"/>
<proteinExistence type="predicted"/>
<organism evidence="1 2">
    <name type="scientific">Schistosoma margrebowiei</name>
    <dbReference type="NCBI Taxonomy" id="48269"/>
    <lineage>
        <taxon>Eukaryota</taxon>
        <taxon>Metazoa</taxon>
        <taxon>Spiralia</taxon>
        <taxon>Lophotrochozoa</taxon>
        <taxon>Platyhelminthes</taxon>
        <taxon>Trematoda</taxon>
        <taxon>Digenea</taxon>
        <taxon>Strigeidida</taxon>
        <taxon>Schistosomatoidea</taxon>
        <taxon>Schistosomatidae</taxon>
        <taxon>Schistosoma</taxon>
    </lineage>
</organism>
<protein>
    <submittedName>
        <fullName evidence="1">Uncharacterized protein</fullName>
    </submittedName>
</protein>
<accession>A0A3P8CIX6</accession>
<gene>
    <name evidence="1" type="ORF">SMRZ_LOCUS19157</name>
</gene>
<dbReference type="EMBL" id="UZAI01017873">
    <property type="protein sequence ID" value="VDP30590.1"/>
    <property type="molecule type" value="Genomic_DNA"/>
</dbReference>